<reference evidence="13 14" key="1">
    <citation type="journal article" date="2015" name="Genome Announc.">
        <title>Draft Genome Sequence and Gene Annotation of the Entomopathogenic Fungus Verticillium hemipterigenum.</title>
        <authorList>
            <person name="Horn F."/>
            <person name="Habel A."/>
            <person name="Scharf D.H."/>
            <person name="Dworschak J."/>
            <person name="Brakhage A.A."/>
            <person name="Guthke R."/>
            <person name="Hertweck C."/>
            <person name="Linde J."/>
        </authorList>
    </citation>
    <scope>NUCLEOTIDE SEQUENCE [LARGE SCALE GENOMIC DNA]</scope>
</reference>
<keyword evidence="6" id="KW-1133">Transmembrane helix</keyword>
<comment type="similarity">
    <text evidence="2 10">Belongs to the YME2 family.</text>
</comment>
<dbReference type="InterPro" id="IPR027417">
    <property type="entry name" value="P-loop_NTPase"/>
</dbReference>
<feature type="domain" description="RRM" evidence="11">
    <location>
        <begin position="217"/>
        <end position="274"/>
    </location>
</feature>
<dbReference type="GO" id="GO:0003723">
    <property type="term" value="F:RNA binding"/>
    <property type="evidence" value="ECO:0007669"/>
    <property type="project" value="UniProtKB-UniRule"/>
</dbReference>
<organism evidence="13 14">
    <name type="scientific">[Torrubiella] hemipterigena</name>
    <dbReference type="NCBI Taxonomy" id="1531966"/>
    <lineage>
        <taxon>Eukaryota</taxon>
        <taxon>Fungi</taxon>
        <taxon>Dikarya</taxon>
        <taxon>Ascomycota</taxon>
        <taxon>Pezizomycotina</taxon>
        <taxon>Sordariomycetes</taxon>
        <taxon>Hypocreomycetidae</taxon>
        <taxon>Hypocreales</taxon>
        <taxon>Clavicipitaceae</taxon>
        <taxon>Clavicipitaceae incertae sedis</taxon>
        <taxon>'Torrubiella' clade</taxon>
    </lineage>
</organism>
<keyword evidence="14" id="KW-1185">Reference proteome</keyword>
<proteinExistence type="inferred from homology"/>
<protein>
    <recommendedName>
        <fullName evidence="3 10">Mitochondrial escape protein 2</fullName>
    </recommendedName>
</protein>
<feature type="domain" description="Mitochondrial escape protein 2 C-terminal" evidence="12">
    <location>
        <begin position="380"/>
        <end position="809"/>
    </location>
</feature>
<keyword evidence="10" id="KW-0694">RNA-binding</keyword>
<dbReference type="Pfam" id="PF10443">
    <property type="entry name" value="RNA12"/>
    <property type="match status" value="1"/>
</dbReference>
<evidence type="ECO:0000256" key="3">
    <source>
        <dbReference type="ARBA" id="ARBA00020222"/>
    </source>
</evidence>
<dbReference type="EMBL" id="CDHN01000001">
    <property type="protein sequence ID" value="CEJ80544.1"/>
    <property type="molecule type" value="Genomic_DNA"/>
</dbReference>
<evidence type="ECO:0000256" key="4">
    <source>
        <dbReference type="ARBA" id="ARBA00022692"/>
    </source>
</evidence>
<keyword evidence="7 10" id="KW-0496">Mitochondrion</keyword>
<dbReference type="InterPro" id="IPR018850">
    <property type="entry name" value="Mt_escape_2_C"/>
</dbReference>
<evidence type="ECO:0000259" key="12">
    <source>
        <dbReference type="Pfam" id="PF10443"/>
    </source>
</evidence>
<dbReference type="HOGENOM" id="CLU_007861_1_0_1"/>
<comment type="function">
    <text evidence="9 10">Plays a role in maintaining the mitochondrial genome and in controlling the mtDNA escape. Involved in the regulation of mtDNA nucleotide structure and number. May have a dispensable role in early maturation of pre-rRNA.</text>
</comment>
<evidence type="ECO:0000256" key="8">
    <source>
        <dbReference type="ARBA" id="ARBA00023136"/>
    </source>
</evidence>
<dbReference type="PANTHER" id="PTHR32198:SF2">
    <property type="entry name" value="MITOCHONDRIAL ESCAPE PROTEIN 2"/>
    <property type="match status" value="1"/>
</dbReference>
<dbReference type="InterPro" id="IPR000504">
    <property type="entry name" value="RRM_dom"/>
</dbReference>
<comment type="subcellular location">
    <subcellularLocation>
        <location evidence="1 10">Mitochondrion inner membrane</location>
        <topology evidence="1 10">Single-pass membrane protein</topology>
    </subcellularLocation>
</comment>
<evidence type="ECO:0000313" key="13">
    <source>
        <dbReference type="EMBL" id="CEJ80544.1"/>
    </source>
</evidence>
<dbReference type="Pfam" id="PF00076">
    <property type="entry name" value="RRM_1"/>
    <property type="match status" value="1"/>
</dbReference>
<dbReference type="SUPFAM" id="SSF54928">
    <property type="entry name" value="RNA-binding domain, RBD"/>
    <property type="match status" value="1"/>
</dbReference>
<dbReference type="Proteomes" id="UP000039046">
    <property type="component" value="Unassembled WGS sequence"/>
</dbReference>
<dbReference type="AlphaFoldDB" id="A0A0A1T5D6"/>
<dbReference type="SUPFAM" id="SSF52540">
    <property type="entry name" value="P-loop containing nucleoside triphosphate hydrolases"/>
    <property type="match status" value="1"/>
</dbReference>
<evidence type="ECO:0000256" key="6">
    <source>
        <dbReference type="ARBA" id="ARBA00022989"/>
    </source>
</evidence>
<evidence type="ECO:0000256" key="5">
    <source>
        <dbReference type="ARBA" id="ARBA00022792"/>
    </source>
</evidence>
<gene>
    <name evidence="13" type="ORF">VHEMI00721</name>
</gene>
<evidence type="ECO:0000313" key="14">
    <source>
        <dbReference type="Proteomes" id="UP000039046"/>
    </source>
</evidence>
<dbReference type="GO" id="GO:0005743">
    <property type="term" value="C:mitochondrial inner membrane"/>
    <property type="evidence" value="ECO:0007669"/>
    <property type="project" value="UniProtKB-SubCell"/>
</dbReference>
<evidence type="ECO:0000256" key="7">
    <source>
        <dbReference type="ARBA" id="ARBA00023128"/>
    </source>
</evidence>
<keyword evidence="8" id="KW-0472">Membrane</keyword>
<name>A0A0A1T5D6_9HYPO</name>
<keyword evidence="4" id="KW-0812">Transmembrane</keyword>
<dbReference type="InterPro" id="IPR035979">
    <property type="entry name" value="RBD_domain_sf"/>
</dbReference>
<dbReference type="STRING" id="1531966.A0A0A1T5D6"/>
<evidence type="ECO:0000256" key="10">
    <source>
        <dbReference type="RuleBase" id="RU367108"/>
    </source>
</evidence>
<evidence type="ECO:0000256" key="9">
    <source>
        <dbReference type="ARBA" id="ARBA00025276"/>
    </source>
</evidence>
<accession>A0A0A1T5D6</accession>
<keyword evidence="10" id="KW-0507">mRNA processing</keyword>
<dbReference type="InterPro" id="IPR039627">
    <property type="entry name" value="Yme2_C"/>
</dbReference>
<keyword evidence="5 10" id="KW-0999">Mitochondrion inner membrane</keyword>
<evidence type="ECO:0000259" key="11">
    <source>
        <dbReference type="Pfam" id="PF00076"/>
    </source>
</evidence>
<dbReference type="PANTHER" id="PTHR32198">
    <property type="entry name" value="MITOCHONDRIAL ESCAPE PROTEIN 2"/>
    <property type="match status" value="1"/>
</dbReference>
<dbReference type="GO" id="GO:0006397">
    <property type="term" value="P:mRNA processing"/>
    <property type="evidence" value="ECO:0007669"/>
    <property type="project" value="UniProtKB-UniRule"/>
</dbReference>
<evidence type="ECO:0000256" key="2">
    <source>
        <dbReference type="ARBA" id="ARBA00010320"/>
    </source>
</evidence>
<dbReference type="OrthoDB" id="10267654at2759"/>
<evidence type="ECO:0000256" key="1">
    <source>
        <dbReference type="ARBA" id="ARBA00004434"/>
    </source>
</evidence>
<sequence>MLTTRRIGMMATRPLARPGQTLWRYTALVPQTRRAWESTIPTTSAISHGESTPVETITEEKATGHFEVKSNESVLFFSNIFPLKVSNFLVRPSETDKELSDLMGRFNSSRLGIMDPIRMVREAIPADMPIKVTEILPRLKDGGAFVKFRYPADIDPLEIETNLINRLKENPVKPWFHLFRGIQARLVRGTPWLEDLYRFPASIIKVEFVATEAGGPPEQLSEEVLYSLFRRYGKIADILPQPADSKDMPKYAQIAFPLTRDAIMARNCMHGYIVSEEKGGGKAGTVLRLSYVQRLKGHNIWNWLTSHPRIVIPILAALLAGFSVLIFDPIRQFFVKLHVHHSLNFSESRIYKWFQSHRQSFTFGARRESADNLNNAWNHRKEVITQLEEWVGETSDNFIVVTGPKGTGKVELVMEKALDGRRDVLLFDCKPIVEARGETATIKRLATTVGYRPLFSWANSISSLVDLAVQSTTGVKAGFSETLESQLNKILYTTASALKDVGLCERSKKDKDASLSDDAYLEAHPECRPVVVIDNFLHKSEEQTIVYEKIAEWAASLVQNNAAQVIFITSESTYSKALSKALPDRVFRSVSLGDLDPEVAMAFVKGRIDNDTPSNSDKDDGKPAPQITLRGLDTAIETVGGRLMDLESLARRIKAGQSPRQATDEIVGECATDIVKMFLMGKNGDGPEKKWSTEQVWHLIKGLAKEPSLRYNQVLLSSTFASSISSAGANAEAAIEYLAASDLISVKFSRGHPTVITAGKPVQQAAFGLLMRDRVLSAKMDLLLLNELAKIEAKTIDKAETELSLLGSLPRQTSETAGRIQYLLTKLDASQKKIILFEKDIAERKKILAEES</sequence>